<evidence type="ECO:0000313" key="3">
    <source>
        <dbReference type="Proteomes" id="UP000015525"/>
    </source>
</evidence>
<comment type="caution">
    <text evidence="2">The sequence shown here is derived from an EMBL/GenBank/DDBJ whole genome shotgun (WGS) entry which is preliminary data.</text>
</comment>
<protein>
    <recommendedName>
        <fullName evidence="1">DUF1214 domain-containing protein</fullName>
    </recommendedName>
</protein>
<dbReference type="AlphaFoldDB" id="T0HRL5"/>
<dbReference type="PATRIC" id="fig|1329909.3.peg.3314"/>
<name>T0HRL5_9SPHN</name>
<evidence type="ECO:0000259" key="1">
    <source>
        <dbReference type="Pfam" id="PF06742"/>
    </source>
</evidence>
<reference evidence="2 3" key="1">
    <citation type="journal article" date="2013" name="Genome Announc.">
        <title>Draft Genome Sequence of Sphingobium quisquiliarum Strain P25T, a Novel Hexachlorocyclohexane (HCH)-Degrading Bacterium Isolated from an HCH Dumpsite.</title>
        <authorList>
            <person name="Kumar Singh A."/>
            <person name="Sangwan N."/>
            <person name="Sharma A."/>
            <person name="Gupta V."/>
            <person name="Khurana J.P."/>
            <person name="Lal R."/>
        </authorList>
    </citation>
    <scope>NUCLEOTIDE SEQUENCE [LARGE SCALE GENOMIC DNA]</scope>
    <source>
        <strain evidence="2 3">P25</strain>
    </source>
</reference>
<proteinExistence type="predicted"/>
<evidence type="ECO:0000313" key="2">
    <source>
        <dbReference type="EMBL" id="EQB01955.1"/>
    </source>
</evidence>
<dbReference type="Proteomes" id="UP000015525">
    <property type="component" value="Unassembled WGS sequence"/>
</dbReference>
<dbReference type="InterPro" id="IPR010621">
    <property type="entry name" value="DUF1214"/>
</dbReference>
<feature type="domain" description="DUF1214" evidence="1">
    <location>
        <begin position="93"/>
        <end position="169"/>
    </location>
</feature>
<accession>T0HRL5</accession>
<sequence>MTIELGAPPDVVWTEFCAELAQARAVLIRPDAPRDALSQAEAVRYLSRLTRVALEAIVESSDPDFPRLFQMSNDIIKIGGDNPDTCYWNAAIAGDRTYRIRGTRGSVPYLSFGTKANRFATDGGMVSTGELDDARMHFEPDGSFDIIVSRDRQGGNWLPSTHDTSFLLVRQTFYDKARETPASISIECLDRPARPAPLQPGTIREQLRRAAAFVRVTAQSFAGWTEMFMARPNELLPWDQGIFQKVGGDPNIHYLHAYWELAADEAWIIETPVPNCRFWNFVLQNWWMESGDYRHIPEAWTNGTKARLTPDGKLVIVVAAQDAGAGNWISTMSHRRGTALLRWITAETHPTPTCSVVKCRDVLHLLR</sequence>
<keyword evidence="3" id="KW-1185">Reference proteome</keyword>
<dbReference type="EMBL" id="ATHO01000149">
    <property type="protein sequence ID" value="EQB01955.1"/>
    <property type="molecule type" value="Genomic_DNA"/>
</dbReference>
<dbReference type="RefSeq" id="WP_021239482.1">
    <property type="nucleotide sequence ID" value="NZ_ATHO01000149.1"/>
</dbReference>
<gene>
    <name evidence="2" type="ORF">L288_17185</name>
</gene>
<dbReference type="Pfam" id="PF06742">
    <property type="entry name" value="DUF1214"/>
    <property type="match status" value="1"/>
</dbReference>
<organism evidence="2 3">
    <name type="scientific">Sphingobium quisquiliarum P25</name>
    <dbReference type="NCBI Taxonomy" id="1329909"/>
    <lineage>
        <taxon>Bacteria</taxon>
        <taxon>Pseudomonadati</taxon>
        <taxon>Pseudomonadota</taxon>
        <taxon>Alphaproteobacteria</taxon>
        <taxon>Sphingomonadales</taxon>
        <taxon>Sphingomonadaceae</taxon>
        <taxon>Sphingobium</taxon>
    </lineage>
</organism>